<dbReference type="Pfam" id="PF12277">
    <property type="entry name" value="DUF3618"/>
    <property type="match status" value="1"/>
</dbReference>
<reference evidence="2 3" key="1">
    <citation type="journal article" date="2017" name="Int. J. Syst. Evol. Microbiol.">
        <title>Rhodosalinus sediminis gen. nov., sp. nov., isolated from marine saltern.</title>
        <authorList>
            <person name="Guo L.Y."/>
            <person name="Ling S.K."/>
            <person name="Li C.M."/>
            <person name="Chen G.J."/>
            <person name="Du Z.J."/>
        </authorList>
    </citation>
    <scope>NUCLEOTIDE SEQUENCE [LARGE SCALE GENOMIC DNA]</scope>
    <source>
        <strain evidence="2 3">WDN1C137</strain>
    </source>
</reference>
<sequence length="121" mass="12470">MEPETPEEIATDIAARRAALGRRIAALEARATPERLLRETGARLAAEGGALGRRAGREMAANPLATAAVLGGLAWLALGAARGQPGESAERPATAGARRPRGWRRLSALITTATAGSRIGP</sequence>
<gene>
    <name evidence="2" type="ORF">DRV84_11645</name>
</gene>
<name>A0A3D9BPN3_9RHOB</name>
<evidence type="ECO:0000313" key="2">
    <source>
        <dbReference type="EMBL" id="REC55479.1"/>
    </source>
</evidence>
<evidence type="ECO:0000313" key="3">
    <source>
        <dbReference type="Proteomes" id="UP000257131"/>
    </source>
</evidence>
<accession>A0A3D9BPN3</accession>
<feature type="region of interest" description="Disordered" evidence="1">
    <location>
        <begin position="81"/>
        <end position="103"/>
    </location>
</feature>
<dbReference type="EMBL" id="QOHR01000018">
    <property type="protein sequence ID" value="REC55479.1"/>
    <property type="molecule type" value="Genomic_DNA"/>
</dbReference>
<comment type="caution">
    <text evidence="2">The sequence shown here is derived from an EMBL/GenBank/DDBJ whole genome shotgun (WGS) entry which is preliminary data.</text>
</comment>
<organism evidence="2 3">
    <name type="scientific">Rhodosalinus sediminis</name>
    <dbReference type="NCBI Taxonomy" id="1940533"/>
    <lineage>
        <taxon>Bacteria</taxon>
        <taxon>Pseudomonadati</taxon>
        <taxon>Pseudomonadota</taxon>
        <taxon>Alphaproteobacteria</taxon>
        <taxon>Rhodobacterales</taxon>
        <taxon>Paracoccaceae</taxon>
        <taxon>Rhodosalinus</taxon>
    </lineage>
</organism>
<keyword evidence="3" id="KW-1185">Reference proteome</keyword>
<proteinExistence type="predicted"/>
<dbReference type="InterPro" id="IPR022062">
    <property type="entry name" value="DUF3618"/>
</dbReference>
<evidence type="ECO:0000256" key="1">
    <source>
        <dbReference type="SAM" id="MobiDB-lite"/>
    </source>
</evidence>
<protein>
    <submittedName>
        <fullName evidence="2">DUF3618 domain-containing protein</fullName>
    </submittedName>
</protein>
<dbReference type="RefSeq" id="WP_115980854.1">
    <property type="nucleotide sequence ID" value="NZ_QOHR01000018.1"/>
</dbReference>
<dbReference type="Proteomes" id="UP000257131">
    <property type="component" value="Unassembled WGS sequence"/>
</dbReference>
<dbReference type="AlphaFoldDB" id="A0A3D9BPN3"/>